<feature type="domain" description="Pilus formation protein N-terminal" evidence="5">
    <location>
        <begin position="41"/>
        <end position="109"/>
    </location>
</feature>
<reference evidence="6 7" key="1">
    <citation type="submission" date="2021-12" db="EMBL/GenBank/DDBJ databases">
        <title>Discovery of the Pendulisporaceae a myxobacterial family with distinct sporulation behavior and unique specialized metabolism.</title>
        <authorList>
            <person name="Garcia R."/>
            <person name="Popoff A."/>
            <person name="Bader C.D."/>
            <person name="Loehr J."/>
            <person name="Walesch S."/>
            <person name="Walt C."/>
            <person name="Boldt J."/>
            <person name="Bunk B."/>
            <person name="Haeckl F.J.F.P.J."/>
            <person name="Gunesch A.P."/>
            <person name="Birkelbach J."/>
            <person name="Nuebel U."/>
            <person name="Pietschmann T."/>
            <person name="Bach T."/>
            <person name="Mueller R."/>
        </authorList>
    </citation>
    <scope>NUCLEOTIDE SEQUENCE [LARGE SCALE GENOMIC DNA]</scope>
    <source>
        <strain evidence="6 7">MSr11954</strain>
    </source>
</reference>
<keyword evidence="3" id="KW-0732">Signal</keyword>
<dbReference type="InterPro" id="IPR050810">
    <property type="entry name" value="Bact_Secretion_Sys_Channel"/>
</dbReference>
<dbReference type="InterPro" id="IPR032789">
    <property type="entry name" value="T2SS-T3SS_pil_N"/>
</dbReference>
<evidence type="ECO:0000259" key="5">
    <source>
        <dbReference type="Pfam" id="PF13629"/>
    </source>
</evidence>
<feature type="chain" id="PRO_5046921427" evidence="3">
    <location>
        <begin position="28"/>
        <end position="487"/>
    </location>
</feature>
<keyword evidence="7" id="KW-1185">Reference proteome</keyword>
<dbReference type="PRINTS" id="PR00811">
    <property type="entry name" value="BCTERIALGSPD"/>
</dbReference>
<organism evidence="6 7">
    <name type="scientific">Pendulispora albinea</name>
    <dbReference type="NCBI Taxonomy" id="2741071"/>
    <lineage>
        <taxon>Bacteria</taxon>
        <taxon>Pseudomonadati</taxon>
        <taxon>Myxococcota</taxon>
        <taxon>Myxococcia</taxon>
        <taxon>Myxococcales</taxon>
        <taxon>Sorangiineae</taxon>
        <taxon>Pendulisporaceae</taxon>
        <taxon>Pendulispora</taxon>
    </lineage>
</organism>
<dbReference type="Pfam" id="PF13629">
    <property type="entry name" value="T2SS-T3SS_pil_N"/>
    <property type="match status" value="1"/>
</dbReference>
<name>A0ABZ2LMX2_9BACT</name>
<dbReference type="Pfam" id="PF00263">
    <property type="entry name" value="Secretin"/>
    <property type="match status" value="1"/>
</dbReference>
<evidence type="ECO:0000259" key="4">
    <source>
        <dbReference type="Pfam" id="PF00263"/>
    </source>
</evidence>
<protein>
    <submittedName>
        <fullName evidence="6">Type II and III secretion system protein family protein</fullName>
    </submittedName>
</protein>
<comment type="similarity">
    <text evidence="1">Belongs to the bacterial secretin family.</text>
</comment>
<evidence type="ECO:0000256" key="1">
    <source>
        <dbReference type="RuleBase" id="RU004003"/>
    </source>
</evidence>
<dbReference type="InterPro" id="IPR004846">
    <property type="entry name" value="T2SS/T3SS_dom"/>
</dbReference>
<evidence type="ECO:0000256" key="2">
    <source>
        <dbReference type="SAM" id="MobiDB-lite"/>
    </source>
</evidence>
<dbReference type="PANTHER" id="PTHR30332">
    <property type="entry name" value="PROBABLE GENERAL SECRETION PATHWAY PROTEIN D"/>
    <property type="match status" value="1"/>
</dbReference>
<feature type="signal peptide" evidence="3">
    <location>
        <begin position="1"/>
        <end position="27"/>
    </location>
</feature>
<evidence type="ECO:0000313" key="6">
    <source>
        <dbReference type="EMBL" id="WXB12122.1"/>
    </source>
</evidence>
<feature type="domain" description="Type II/III secretion system secretin-like" evidence="4">
    <location>
        <begin position="265"/>
        <end position="424"/>
    </location>
</feature>
<dbReference type="PANTHER" id="PTHR30332:SF17">
    <property type="entry name" value="TYPE IV PILIATION SYSTEM PROTEIN DR_0774-RELATED"/>
    <property type="match status" value="1"/>
</dbReference>
<accession>A0ABZ2LMX2</accession>
<evidence type="ECO:0000313" key="7">
    <source>
        <dbReference type="Proteomes" id="UP001370348"/>
    </source>
</evidence>
<sequence>MNKPIARGTVAAAFAFFLALGAGRAHAEPQTLRISREMTSSRELSLEVGQNRLLEMSSALGRVSVANPEVADLKVITNTQLLLTAKGVGDTYLTVWDKSDVPLVLSLHVSRNLDALQKQLKELFPGEDIVASSAGDLVVLSGEVSDIRVPERALAVGRLHAQKIANQLKVRGHQQVQLEVKFSEVSRTGLREVGFNFFHNNGDRVGGMAGPAQAVGAFANAAPNRVPGADIPGVPAVYPGGRADAFSLFFSGLSQFPFSVVLSLLEQNLLAKTLAEPTLVSMTGQEARFLAGGEFPIPLATGFGTVQVTYKKFGIQLVFTPTVLSDGLINLKLATEVSEIDPSVGVQIGGFTVPGLSSRQSDTTVRMRDGQSFAIAGLLSDKSRNSMAKVPGLGDIPILGMLFRSSQFRRDETELLVVITARLVHPLGGRAAPALPGGDEVNDPDDFALFVLGRTAQSPSHPPSRGEAVSVPGHHLGGPAGQVGYIR</sequence>
<proteinExistence type="inferred from homology"/>
<feature type="region of interest" description="Disordered" evidence="2">
    <location>
        <begin position="455"/>
        <end position="487"/>
    </location>
</feature>
<dbReference type="RefSeq" id="WP_394821741.1">
    <property type="nucleotide sequence ID" value="NZ_CP089984.1"/>
</dbReference>
<dbReference type="InterPro" id="IPR001775">
    <property type="entry name" value="GspD/PilQ"/>
</dbReference>
<gene>
    <name evidence="6" type="ORF">LZC94_30245</name>
</gene>
<evidence type="ECO:0000256" key="3">
    <source>
        <dbReference type="SAM" id="SignalP"/>
    </source>
</evidence>
<dbReference type="Proteomes" id="UP001370348">
    <property type="component" value="Chromosome"/>
</dbReference>
<dbReference type="EMBL" id="CP089984">
    <property type="protein sequence ID" value="WXB12122.1"/>
    <property type="molecule type" value="Genomic_DNA"/>
</dbReference>